<keyword evidence="5" id="KW-1185">Reference proteome</keyword>
<dbReference type="EMBL" id="JAVRJZ010000012">
    <property type="protein sequence ID" value="KAK2716168.1"/>
    <property type="molecule type" value="Genomic_DNA"/>
</dbReference>
<name>A0AA88HS89_ARTSF</name>
<dbReference type="Gene3D" id="3.40.525.10">
    <property type="entry name" value="CRAL-TRIO lipid binding domain"/>
    <property type="match status" value="1"/>
</dbReference>
<dbReference type="SMART" id="SM00324">
    <property type="entry name" value="RhoGAP"/>
    <property type="match status" value="1"/>
</dbReference>
<feature type="domain" description="CRAL-TRIO" evidence="2">
    <location>
        <begin position="87"/>
        <end position="244"/>
    </location>
</feature>
<sequence>MASYRSEEGPGEETYPSLSGLLDHEPNLEFDDSEWQAENVAEEGELAVYAETPVSECSVELSLEEAFGSMCPNIDDEEDRLEQVDEEDDYLDMAKHGIVELGGVDRLSRKVIVLTAARLPSNKGFDHNRFLRYLLFTLDKFVEEDYSLIYLHHGLNRDNKPPISWLWKAFRAFDRKYKKNLKALFLVHPTNFVKIVWGIFKPAISVKFGRKIFYINYLEELEQYVQVSQLNIPKDVMEYDKNLKRRQQGNSQPETIVLPKTQQFGVSLEFIKGNTGLDIPPVLEYCTEYLEKPEALETEGLFRRCAVVSELKAAQEKFNLGETVEFGHNVHLAAVCVKTFLRELQEPLLTYDLFDDIVRIQRLPREDRVAAARTLVLDRLPEQNYKVLKVVLQLLAKVSNSSTNFVLFVY</sequence>
<dbReference type="SUPFAM" id="SSF48350">
    <property type="entry name" value="GTPase activation domain, GAP"/>
    <property type="match status" value="1"/>
</dbReference>
<dbReference type="InterPro" id="IPR036865">
    <property type="entry name" value="CRAL-TRIO_dom_sf"/>
</dbReference>
<accession>A0AA88HS89</accession>
<evidence type="ECO:0000313" key="4">
    <source>
        <dbReference type="EMBL" id="KAK2716168.1"/>
    </source>
</evidence>
<feature type="domain" description="Rho-GAP" evidence="3">
    <location>
        <begin position="266"/>
        <end position="410"/>
    </location>
</feature>
<dbReference type="InterPro" id="IPR000198">
    <property type="entry name" value="RhoGAP_dom"/>
</dbReference>
<organism evidence="4 5">
    <name type="scientific">Artemia franciscana</name>
    <name type="common">Brine shrimp</name>
    <name type="synonym">Artemia sanfranciscana</name>
    <dbReference type="NCBI Taxonomy" id="6661"/>
    <lineage>
        <taxon>Eukaryota</taxon>
        <taxon>Metazoa</taxon>
        <taxon>Ecdysozoa</taxon>
        <taxon>Arthropoda</taxon>
        <taxon>Crustacea</taxon>
        <taxon>Branchiopoda</taxon>
        <taxon>Anostraca</taxon>
        <taxon>Artemiidae</taxon>
        <taxon>Artemia</taxon>
    </lineage>
</organism>
<dbReference type="InterPro" id="IPR008936">
    <property type="entry name" value="Rho_GTPase_activation_prot"/>
</dbReference>
<evidence type="ECO:0000259" key="2">
    <source>
        <dbReference type="PROSITE" id="PS50191"/>
    </source>
</evidence>
<proteinExistence type="predicted"/>
<dbReference type="Pfam" id="PF13716">
    <property type="entry name" value="CRAL_TRIO_2"/>
    <property type="match status" value="1"/>
</dbReference>
<gene>
    <name evidence="4" type="ORF">QYM36_010669</name>
</gene>
<dbReference type="GO" id="GO:0005737">
    <property type="term" value="C:cytoplasm"/>
    <property type="evidence" value="ECO:0007669"/>
    <property type="project" value="TreeGrafter"/>
</dbReference>
<evidence type="ECO:0000256" key="1">
    <source>
        <dbReference type="SAM" id="MobiDB-lite"/>
    </source>
</evidence>
<dbReference type="GO" id="GO:0005096">
    <property type="term" value="F:GTPase activator activity"/>
    <property type="evidence" value="ECO:0007669"/>
    <property type="project" value="TreeGrafter"/>
</dbReference>
<dbReference type="SMART" id="SM00516">
    <property type="entry name" value="SEC14"/>
    <property type="match status" value="1"/>
</dbReference>
<dbReference type="PROSITE" id="PS50191">
    <property type="entry name" value="CRAL_TRIO"/>
    <property type="match status" value="1"/>
</dbReference>
<dbReference type="InterPro" id="IPR001251">
    <property type="entry name" value="CRAL-TRIO_dom"/>
</dbReference>
<dbReference type="Pfam" id="PF00620">
    <property type="entry name" value="RhoGAP"/>
    <property type="match status" value="1"/>
</dbReference>
<evidence type="ECO:0000259" key="3">
    <source>
        <dbReference type="PROSITE" id="PS50238"/>
    </source>
</evidence>
<dbReference type="PROSITE" id="PS50238">
    <property type="entry name" value="RHOGAP"/>
    <property type="match status" value="1"/>
</dbReference>
<dbReference type="AlphaFoldDB" id="A0AA88HS89"/>
<dbReference type="GO" id="GO:0007264">
    <property type="term" value="P:small GTPase-mediated signal transduction"/>
    <property type="evidence" value="ECO:0007669"/>
    <property type="project" value="TreeGrafter"/>
</dbReference>
<evidence type="ECO:0008006" key="6">
    <source>
        <dbReference type="Google" id="ProtNLM"/>
    </source>
</evidence>
<feature type="region of interest" description="Disordered" evidence="1">
    <location>
        <begin position="1"/>
        <end position="26"/>
    </location>
</feature>
<dbReference type="Proteomes" id="UP001187531">
    <property type="component" value="Unassembled WGS sequence"/>
</dbReference>
<reference evidence="4" key="1">
    <citation type="submission" date="2023-07" db="EMBL/GenBank/DDBJ databases">
        <title>Chromosome-level genome assembly of Artemia franciscana.</title>
        <authorList>
            <person name="Jo E."/>
        </authorList>
    </citation>
    <scope>NUCLEOTIDE SEQUENCE</scope>
    <source>
        <tissue evidence="4">Whole body</tissue>
    </source>
</reference>
<dbReference type="CDD" id="cd00170">
    <property type="entry name" value="SEC14"/>
    <property type="match status" value="1"/>
</dbReference>
<evidence type="ECO:0000313" key="5">
    <source>
        <dbReference type="Proteomes" id="UP001187531"/>
    </source>
</evidence>
<dbReference type="PANTHER" id="PTHR45808:SF2">
    <property type="entry name" value="RHO GTPASE-ACTIVATING PROTEIN 68F"/>
    <property type="match status" value="1"/>
</dbReference>
<dbReference type="PANTHER" id="PTHR45808">
    <property type="entry name" value="RHO GTPASE-ACTIVATING PROTEIN 68F"/>
    <property type="match status" value="1"/>
</dbReference>
<dbReference type="SUPFAM" id="SSF52087">
    <property type="entry name" value="CRAL/TRIO domain"/>
    <property type="match status" value="1"/>
</dbReference>
<protein>
    <recommendedName>
        <fullName evidence="6">Rho GTPase-activating protein 1</fullName>
    </recommendedName>
</protein>
<comment type="caution">
    <text evidence="4">The sequence shown here is derived from an EMBL/GenBank/DDBJ whole genome shotgun (WGS) entry which is preliminary data.</text>
</comment>
<dbReference type="Gene3D" id="1.10.555.10">
    <property type="entry name" value="Rho GTPase activation protein"/>
    <property type="match status" value="1"/>
</dbReference>
<dbReference type="GO" id="GO:2001136">
    <property type="term" value="P:negative regulation of endocytic recycling"/>
    <property type="evidence" value="ECO:0007669"/>
    <property type="project" value="TreeGrafter"/>
</dbReference>